<evidence type="ECO:0000256" key="3">
    <source>
        <dbReference type="ARBA" id="ARBA00022737"/>
    </source>
</evidence>
<dbReference type="InterPro" id="IPR036388">
    <property type="entry name" value="WH-like_DNA-bd_sf"/>
</dbReference>
<evidence type="ECO:0000256" key="6">
    <source>
        <dbReference type="ARBA" id="ARBA00022840"/>
    </source>
</evidence>
<dbReference type="InterPro" id="IPR056789">
    <property type="entry name" value="LRR_R13L1-DRL21"/>
</dbReference>
<sequence>MGGVGKTTLARFLYNEQKVKDHYELMAWVCVSDEFDIFKLSKNIFQSFTRENKEFGDFDQLQIALSKHLKDKRFLLVLDDVWSENDVDWKNLVKPFHSGAPQSVDNFDSHTTLKSLGEGIVKKCGCLPLALRALGRLLRTKTDEQDWEDVLNSEIWDLEKVDEIVPALRLSYYDLPACLKQLFAYCSLFPKDFMFDKDALVLLWMAEGFLNQSTGSMTQERLGHDYFDKLLARSFFQRAPNEESMFMMHDLMNDLATFVAGDLFLRFDGHMEEEALAKYRHMSFICEEYVGYDKFKAFKRARNLRTFLAVSLGVKRSWDCFYLSNKVLVDLLPELSLLRVICLTGFEISEVPSFIVKLPKSFLKLKKLKHFDIRDTPLLKRMPLGIGELKSLQTLTKIIIGGDDGFALTELKYIKNLQGKISIKGLDRVQTREAYLSLKMVTELELEWGNVFDGSQKETLDKDVLDALNPRTDQLKKLEIVLYGGIDFPSWVGDPLFIRLTQVSLRDCKVCTSLPSLGRLPFLKELFIKGLDGLKVVGLEFLGTSGVAFPSLELLCFEDMKGWTAWSTKSRVLFPCLRELRIMHCPNLVDISLEEVPSLRVLEIDGCGDRVLTSTVRAASLITKLEIKSMSGVTNEVWRGIIEYLGKVEELRINWCNDIKYLWASVEEAEFLVNVRKLVLYSCEKLVSFGEKEEDIYNCGSNLLPSLRNLEVWICESMERCSCPNSIETLTINDCSSITSISFATTTGRGHTLKSLEINNCKKLLEKEFGGEKINNTSMPIVEYVKIVNWPNLKSNIELSYSVHLTILMIEKCPYMQSFPNLQLPNLTHLIIYDCQSMMSFPDHQLPKLASLKHMRIRNCPSMNASFPQGFWPPNLCTLEIGGLKKPISKWGPQNFPTSLVELELIGEHACHDVTSLNIPLSSFFTRSIGDGVSIKFWDEEWLGSFKLAEVYPRLYALESMKDCNISDRLFKVNGHLSSAWNWRRSIRDGREKEEMESLVCLIQGVELKSGPDGWSWALESSGKFSVKSLRVKLDENILTLSHEKTRWNPLVPKKVNILVWRADKDSLATRCNLDKRCIDLHSILCPMCEEDVESLDHLMGQCSWSRSIWNFIFKWWGFSLSGDLDYKCVSNFVNRLSTEEKRMFSPFHLHCFEAVIFTSVWYIWRSRNDKVFRLKESNDCDIFKDVQSISFCWRTLYPI</sequence>
<dbReference type="SUPFAM" id="SSF52540">
    <property type="entry name" value="P-loop containing nucleoside triphosphate hydrolases"/>
    <property type="match status" value="1"/>
</dbReference>
<feature type="domain" description="Reverse transcriptase zinc-binding" evidence="8">
    <location>
        <begin position="1025"/>
        <end position="1110"/>
    </location>
</feature>
<dbReference type="Pfam" id="PF23559">
    <property type="entry name" value="WHD_DRP"/>
    <property type="match status" value="1"/>
</dbReference>
<proteinExistence type="inferred from homology"/>
<keyword evidence="4" id="KW-0547">Nucleotide-binding</keyword>
<dbReference type="GO" id="GO:0005524">
    <property type="term" value="F:ATP binding"/>
    <property type="evidence" value="ECO:0007669"/>
    <property type="project" value="UniProtKB-KW"/>
</dbReference>
<dbReference type="InterPro" id="IPR026960">
    <property type="entry name" value="RVT-Znf"/>
</dbReference>
<evidence type="ECO:0000313" key="12">
    <source>
        <dbReference type="Proteomes" id="UP000245207"/>
    </source>
</evidence>
<feature type="domain" description="NB-ARC" evidence="7">
    <location>
        <begin position="1"/>
        <end position="98"/>
    </location>
</feature>
<evidence type="ECO:0000313" key="11">
    <source>
        <dbReference type="EMBL" id="PWA90643.1"/>
    </source>
</evidence>
<dbReference type="Gene3D" id="3.40.50.300">
    <property type="entry name" value="P-loop containing nucleotide triphosphate hydrolases"/>
    <property type="match status" value="1"/>
</dbReference>
<dbReference type="InterPro" id="IPR032675">
    <property type="entry name" value="LRR_dom_sf"/>
</dbReference>
<dbReference type="InterPro" id="IPR058922">
    <property type="entry name" value="WHD_DRP"/>
</dbReference>
<organism evidence="11 12">
    <name type="scientific">Artemisia annua</name>
    <name type="common">Sweet wormwood</name>
    <dbReference type="NCBI Taxonomy" id="35608"/>
    <lineage>
        <taxon>Eukaryota</taxon>
        <taxon>Viridiplantae</taxon>
        <taxon>Streptophyta</taxon>
        <taxon>Embryophyta</taxon>
        <taxon>Tracheophyta</taxon>
        <taxon>Spermatophyta</taxon>
        <taxon>Magnoliopsida</taxon>
        <taxon>eudicotyledons</taxon>
        <taxon>Gunneridae</taxon>
        <taxon>Pentapetalae</taxon>
        <taxon>asterids</taxon>
        <taxon>campanulids</taxon>
        <taxon>Asterales</taxon>
        <taxon>Asteraceae</taxon>
        <taxon>Asteroideae</taxon>
        <taxon>Anthemideae</taxon>
        <taxon>Artemisiinae</taxon>
        <taxon>Artemisia</taxon>
    </lineage>
</organism>
<feature type="domain" description="Disease resistance protein winged helix" evidence="9">
    <location>
        <begin position="188"/>
        <end position="256"/>
    </location>
</feature>
<protein>
    <submittedName>
        <fullName evidence="11">NB-ARC domains-containing protein</fullName>
    </submittedName>
</protein>
<evidence type="ECO:0000256" key="2">
    <source>
        <dbReference type="ARBA" id="ARBA00022614"/>
    </source>
</evidence>
<dbReference type="Pfam" id="PF13966">
    <property type="entry name" value="zf-RVT"/>
    <property type="match status" value="1"/>
</dbReference>
<evidence type="ECO:0000259" key="8">
    <source>
        <dbReference type="Pfam" id="PF13966"/>
    </source>
</evidence>
<dbReference type="AlphaFoldDB" id="A0A2U1PY70"/>
<feature type="domain" description="R13L1/DRL21-like LRR repeat region" evidence="10">
    <location>
        <begin position="408"/>
        <end position="530"/>
    </location>
</feature>
<dbReference type="STRING" id="35608.A0A2U1PY70"/>
<dbReference type="Gene3D" id="1.10.10.10">
    <property type="entry name" value="Winged helix-like DNA-binding domain superfamily/Winged helix DNA-binding domain"/>
    <property type="match status" value="1"/>
</dbReference>
<dbReference type="Pfam" id="PF00931">
    <property type="entry name" value="NB-ARC"/>
    <property type="match status" value="1"/>
</dbReference>
<accession>A0A2U1PY70</accession>
<evidence type="ECO:0000259" key="7">
    <source>
        <dbReference type="Pfam" id="PF00931"/>
    </source>
</evidence>
<dbReference type="PANTHER" id="PTHR36766">
    <property type="entry name" value="PLANT BROAD-SPECTRUM MILDEW RESISTANCE PROTEIN RPW8"/>
    <property type="match status" value="1"/>
</dbReference>
<dbReference type="InterPro" id="IPR042197">
    <property type="entry name" value="Apaf_helical"/>
</dbReference>
<reference evidence="11 12" key="1">
    <citation type="journal article" date="2018" name="Mol. Plant">
        <title>The genome of Artemisia annua provides insight into the evolution of Asteraceae family and artemisinin biosynthesis.</title>
        <authorList>
            <person name="Shen Q."/>
            <person name="Zhang L."/>
            <person name="Liao Z."/>
            <person name="Wang S."/>
            <person name="Yan T."/>
            <person name="Shi P."/>
            <person name="Liu M."/>
            <person name="Fu X."/>
            <person name="Pan Q."/>
            <person name="Wang Y."/>
            <person name="Lv Z."/>
            <person name="Lu X."/>
            <person name="Zhang F."/>
            <person name="Jiang W."/>
            <person name="Ma Y."/>
            <person name="Chen M."/>
            <person name="Hao X."/>
            <person name="Li L."/>
            <person name="Tang Y."/>
            <person name="Lv G."/>
            <person name="Zhou Y."/>
            <person name="Sun X."/>
            <person name="Brodelius P.E."/>
            <person name="Rose J.K.C."/>
            <person name="Tang K."/>
        </authorList>
    </citation>
    <scope>NUCLEOTIDE SEQUENCE [LARGE SCALE GENOMIC DNA]</scope>
    <source>
        <strain evidence="12">cv. Huhao1</strain>
        <tissue evidence="11">Leaf</tissue>
    </source>
</reference>
<dbReference type="PANTHER" id="PTHR36766:SF61">
    <property type="entry name" value="NB-ARC DOMAIN DISEASE RESISTANCE PROTEIN"/>
    <property type="match status" value="1"/>
</dbReference>
<dbReference type="Gene3D" id="3.80.10.10">
    <property type="entry name" value="Ribonuclease Inhibitor"/>
    <property type="match status" value="3"/>
</dbReference>
<keyword evidence="3" id="KW-0677">Repeat</keyword>
<keyword evidence="6" id="KW-0067">ATP-binding</keyword>
<dbReference type="SUPFAM" id="SSF52058">
    <property type="entry name" value="L domain-like"/>
    <property type="match status" value="2"/>
</dbReference>
<dbReference type="Pfam" id="PF25019">
    <property type="entry name" value="LRR_R13L1-DRL21"/>
    <property type="match status" value="1"/>
</dbReference>
<dbReference type="InterPro" id="IPR027417">
    <property type="entry name" value="P-loop_NTPase"/>
</dbReference>
<dbReference type="GO" id="GO:0043531">
    <property type="term" value="F:ADP binding"/>
    <property type="evidence" value="ECO:0007669"/>
    <property type="project" value="InterPro"/>
</dbReference>
<gene>
    <name evidence="11" type="ORF">CTI12_AA096750</name>
</gene>
<evidence type="ECO:0000259" key="9">
    <source>
        <dbReference type="Pfam" id="PF23559"/>
    </source>
</evidence>
<keyword evidence="12" id="KW-1185">Reference proteome</keyword>
<dbReference type="OrthoDB" id="773208at2759"/>
<keyword evidence="2" id="KW-0433">Leucine-rich repeat</keyword>
<dbReference type="FunFam" id="1.10.10.10:FF:000322">
    <property type="entry name" value="Probable disease resistance protein At1g63360"/>
    <property type="match status" value="1"/>
</dbReference>
<name>A0A2U1PY70_ARTAN</name>
<keyword evidence="5" id="KW-0611">Plant defense</keyword>
<evidence type="ECO:0000259" key="10">
    <source>
        <dbReference type="Pfam" id="PF25019"/>
    </source>
</evidence>
<evidence type="ECO:0000256" key="5">
    <source>
        <dbReference type="ARBA" id="ARBA00022821"/>
    </source>
</evidence>
<dbReference type="Proteomes" id="UP000245207">
    <property type="component" value="Unassembled WGS sequence"/>
</dbReference>
<evidence type="ECO:0000256" key="4">
    <source>
        <dbReference type="ARBA" id="ARBA00022741"/>
    </source>
</evidence>
<dbReference type="EMBL" id="PKPP01000612">
    <property type="protein sequence ID" value="PWA90643.1"/>
    <property type="molecule type" value="Genomic_DNA"/>
</dbReference>
<dbReference type="InterPro" id="IPR002182">
    <property type="entry name" value="NB-ARC"/>
</dbReference>
<evidence type="ECO:0000256" key="1">
    <source>
        <dbReference type="ARBA" id="ARBA00008894"/>
    </source>
</evidence>
<comment type="similarity">
    <text evidence="1">Belongs to the disease resistance NB-LRR family.</text>
</comment>
<dbReference type="Gene3D" id="1.10.8.430">
    <property type="entry name" value="Helical domain of apoptotic protease-activating factors"/>
    <property type="match status" value="1"/>
</dbReference>
<dbReference type="GO" id="GO:0006952">
    <property type="term" value="P:defense response"/>
    <property type="evidence" value="ECO:0007669"/>
    <property type="project" value="UniProtKB-KW"/>
</dbReference>
<comment type="caution">
    <text evidence="11">The sequence shown here is derived from an EMBL/GenBank/DDBJ whole genome shotgun (WGS) entry which is preliminary data.</text>
</comment>